<evidence type="ECO:0000256" key="1">
    <source>
        <dbReference type="SAM" id="MobiDB-lite"/>
    </source>
</evidence>
<dbReference type="EMBL" id="CP012746">
    <property type="protein sequence ID" value="ALL65198.1"/>
    <property type="molecule type" value="Genomic_DNA"/>
</dbReference>
<feature type="compositionally biased region" description="Polar residues" evidence="1">
    <location>
        <begin position="172"/>
        <end position="185"/>
    </location>
</feature>
<dbReference type="AlphaFoldDB" id="A0A0P0RAW6"/>
<organism evidence="2 3">
    <name type="scientific">Paraburkholderia caribensis MBA4</name>
    <dbReference type="NCBI Taxonomy" id="1323664"/>
    <lineage>
        <taxon>Bacteria</taxon>
        <taxon>Pseudomonadati</taxon>
        <taxon>Pseudomonadota</taxon>
        <taxon>Betaproteobacteria</taxon>
        <taxon>Burkholderiales</taxon>
        <taxon>Burkholderiaceae</taxon>
        <taxon>Paraburkholderia</taxon>
    </lineage>
</organism>
<gene>
    <name evidence="2" type="ORF">K788_0004452</name>
</gene>
<accession>A0A0P0RAW6</accession>
<sequence length="185" mass="19510">MHRKAADRIAISDSCLRCRVPKALAAGRCHRRPEARTDVRRPGPAAVLKDAQQAPRRVARRDGRRLAQAAARVGAPRLDRAAVLNDCHPGPADDRLVAVAALAADARPAATARADVHARRRMAQAEAATRVTRTAAGSHRAVDDCRQAATVADGAAAAGDLPSGHGRHTTGVRDSNGPSRSQSKR</sequence>
<reference evidence="2 3" key="1">
    <citation type="journal article" date="2014" name="Genome Announc.">
        <title>Draft Genome Sequence of the Haloacid-Degrading Burkholderia caribensis Strain MBA4.</title>
        <authorList>
            <person name="Pan Y."/>
            <person name="Kong K.F."/>
            <person name="Tsang J.S."/>
        </authorList>
    </citation>
    <scope>NUCLEOTIDE SEQUENCE [LARGE SCALE GENOMIC DNA]</scope>
    <source>
        <strain evidence="2 3">MBA4</strain>
    </source>
</reference>
<dbReference type="Proteomes" id="UP000019146">
    <property type="component" value="Chromosome 1"/>
</dbReference>
<evidence type="ECO:0000313" key="3">
    <source>
        <dbReference type="Proteomes" id="UP000019146"/>
    </source>
</evidence>
<name>A0A0P0RAW6_9BURK</name>
<feature type="region of interest" description="Disordered" evidence="1">
    <location>
        <begin position="152"/>
        <end position="185"/>
    </location>
</feature>
<protein>
    <submittedName>
        <fullName evidence="2">Uncharacterized protein</fullName>
    </submittedName>
</protein>
<evidence type="ECO:0000313" key="2">
    <source>
        <dbReference type="EMBL" id="ALL65198.1"/>
    </source>
</evidence>
<dbReference type="KEGG" id="bcai:K788_0004452"/>
<proteinExistence type="predicted"/>